<dbReference type="EMBL" id="MCGI01000007">
    <property type="protein sequence ID" value="ODM04673.1"/>
    <property type="molecule type" value="Genomic_DNA"/>
</dbReference>
<feature type="transmembrane region" description="Helical" evidence="1">
    <location>
        <begin position="242"/>
        <end position="262"/>
    </location>
</feature>
<dbReference type="EC" id="2.7.7.65" evidence="3"/>
<feature type="transmembrane region" description="Helical" evidence="1">
    <location>
        <begin position="298"/>
        <end position="318"/>
    </location>
</feature>
<sequence length="553" mass="62542">MQEQLGKRVRKRINILIGLMVVVAAAVFFVVGNQSGLENTAVDFGNTEDFSRGWYYEENGQVKYVEELPFTAEADEMIFYHKLPDSGEEPVVLSFRNRQQKVTVRVGEKCVYQYGGSSPLRGSLLPSIQCFVPLGIQDGTETAAIQIESTVGKKIMLSEIRLGSQGAVLMEFFRESWGIILFGVLMVVFSMGLLAGGLVLRIRSGYTEYSMFLSAGMFVLLSSLWVLSDSPVMQLLTGSSEVVFIVSFLCFMVFPIPMFFFVESICEKKYRGLSVLKLLFSFNFFIQVFLYMAAGVEFYKMLPITHILIAASIIFTIYCLGKECRRNRSFYAREILIALFIFMATAFLSLADFYSNRKDYSVIMRLGLLAYALILIVISFRKLILSGEERAKLKVYRSLAYVDIMTGCNNRAAFEKALEILRAGEEESELAGMAMIDLDGLKRVNDTYGHSMGDEMIIGAGDSIKKAFAGRGECFRIGGDEFTVILKDKKLQEKEYRGLLEEMVSAYNDYHEIPIRLSCGFALIGTEKRDVDALYKEADRNMYREKQKTKDKR</sequence>
<dbReference type="PATRIC" id="fig|1432052.3.peg.6343"/>
<keyword evidence="1" id="KW-0812">Transmembrane</keyword>
<proteinExistence type="predicted"/>
<dbReference type="GeneID" id="93300508"/>
<evidence type="ECO:0000313" key="3">
    <source>
        <dbReference type="EMBL" id="ODM04673.1"/>
    </source>
</evidence>
<keyword evidence="1" id="KW-1133">Transmembrane helix</keyword>
<organism evidence="3 4">
    <name type="scientific">Eisenbergiella tayi</name>
    <dbReference type="NCBI Taxonomy" id="1432052"/>
    <lineage>
        <taxon>Bacteria</taxon>
        <taxon>Bacillati</taxon>
        <taxon>Bacillota</taxon>
        <taxon>Clostridia</taxon>
        <taxon>Lachnospirales</taxon>
        <taxon>Lachnospiraceae</taxon>
        <taxon>Eisenbergiella</taxon>
    </lineage>
</organism>
<evidence type="ECO:0000256" key="1">
    <source>
        <dbReference type="SAM" id="Phobius"/>
    </source>
</evidence>
<dbReference type="CDD" id="cd01949">
    <property type="entry name" value="GGDEF"/>
    <property type="match status" value="1"/>
</dbReference>
<dbReference type="RefSeq" id="WP_069159188.1">
    <property type="nucleotide sequence ID" value="NZ_DBFYTC010000213.1"/>
</dbReference>
<feature type="transmembrane region" description="Helical" evidence="1">
    <location>
        <begin position="274"/>
        <end position="292"/>
    </location>
</feature>
<gene>
    <name evidence="3" type="primary">yfiN_2</name>
    <name evidence="3" type="ORF">BEH84_05735</name>
</gene>
<reference evidence="3 4" key="1">
    <citation type="submission" date="2016-07" db="EMBL/GenBank/DDBJ databases">
        <title>Characterization of isolates of Eisenbergiella tayi derived from blood cultures, using whole genome sequencing.</title>
        <authorList>
            <person name="Burdz T."/>
            <person name="Wiebe D."/>
            <person name="Huynh C."/>
            <person name="Bernard K."/>
        </authorList>
    </citation>
    <scope>NUCLEOTIDE SEQUENCE [LARGE SCALE GENOMIC DNA]</scope>
    <source>
        <strain evidence="3 4">NML 120489</strain>
    </source>
</reference>
<comment type="caution">
    <text evidence="3">The sequence shown here is derived from an EMBL/GenBank/DDBJ whole genome shotgun (WGS) entry which is preliminary data.</text>
</comment>
<dbReference type="GO" id="GO:0043709">
    <property type="term" value="P:cell adhesion involved in single-species biofilm formation"/>
    <property type="evidence" value="ECO:0007669"/>
    <property type="project" value="TreeGrafter"/>
</dbReference>
<feature type="transmembrane region" description="Helical" evidence="1">
    <location>
        <begin position="12"/>
        <end position="31"/>
    </location>
</feature>
<dbReference type="GO" id="GO:1902201">
    <property type="term" value="P:negative regulation of bacterial-type flagellum-dependent cell motility"/>
    <property type="evidence" value="ECO:0007669"/>
    <property type="project" value="TreeGrafter"/>
</dbReference>
<keyword evidence="3" id="KW-0808">Transferase</keyword>
<dbReference type="InterPro" id="IPR029787">
    <property type="entry name" value="Nucleotide_cyclase"/>
</dbReference>
<name>A0A1E3A7D8_9FIRM</name>
<dbReference type="Proteomes" id="UP000095003">
    <property type="component" value="Unassembled WGS sequence"/>
</dbReference>
<dbReference type="Gene3D" id="3.30.70.270">
    <property type="match status" value="1"/>
</dbReference>
<feature type="transmembrane region" description="Helical" evidence="1">
    <location>
        <begin position="177"/>
        <end position="200"/>
    </location>
</feature>
<dbReference type="PROSITE" id="PS50887">
    <property type="entry name" value="GGDEF"/>
    <property type="match status" value="1"/>
</dbReference>
<evidence type="ECO:0000259" key="2">
    <source>
        <dbReference type="PROSITE" id="PS50887"/>
    </source>
</evidence>
<evidence type="ECO:0000313" key="4">
    <source>
        <dbReference type="Proteomes" id="UP000095003"/>
    </source>
</evidence>
<dbReference type="InterPro" id="IPR000160">
    <property type="entry name" value="GGDEF_dom"/>
</dbReference>
<dbReference type="GO" id="GO:0005886">
    <property type="term" value="C:plasma membrane"/>
    <property type="evidence" value="ECO:0007669"/>
    <property type="project" value="TreeGrafter"/>
</dbReference>
<feature type="transmembrane region" description="Helical" evidence="1">
    <location>
        <begin position="362"/>
        <end position="384"/>
    </location>
</feature>
<dbReference type="InterPro" id="IPR050469">
    <property type="entry name" value="Diguanylate_Cyclase"/>
</dbReference>
<dbReference type="InterPro" id="IPR043128">
    <property type="entry name" value="Rev_trsase/Diguanyl_cyclase"/>
</dbReference>
<feature type="transmembrane region" description="Helical" evidence="1">
    <location>
        <begin position="330"/>
        <end position="350"/>
    </location>
</feature>
<keyword evidence="3" id="KW-0548">Nucleotidyltransferase</keyword>
<dbReference type="GO" id="GO:0052621">
    <property type="term" value="F:diguanylate cyclase activity"/>
    <property type="evidence" value="ECO:0007669"/>
    <property type="project" value="UniProtKB-EC"/>
</dbReference>
<dbReference type="Pfam" id="PF00990">
    <property type="entry name" value="GGDEF"/>
    <property type="match status" value="1"/>
</dbReference>
<feature type="transmembrane region" description="Helical" evidence="1">
    <location>
        <begin position="209"/>
        <end position="227"/>
    </location>
</feature>
<dbReference type="AlphaFoldDB" id="A0A1E3A7D8"/>
<dbReference type="NCBIfam" id="TIGR00254">
    <property type="entry name" value="GGDEF"/>
    <property type="match status" value="1"/>
</dbReference>
<dbReference type="PANTHER" id="PTHR45138">
    <property type="entry name" value="REGULATORY COMPONENTS OF SENSORY TRANSDUCTION SYSTEM"/>
    <property type="match status" value="1"/>
</dbReference>
<dbReference type="SMART" id="SM00267">
    <property type="entry name" value="GGDEF"/>
    <property type="match status" value="1"/>
</dbReference>
<feature type="domain" description="GGDEF" evidence="2">
    <location>
        <begin position="429"/>
        <end position="553"/>
    </location>
</feature>
<keyword evidence="1" id="KW-0472">Membrane</keyword>
<protein>
    <submittedName>
        <fullName evidence="3">Putative diguanylate cyclase YfiN</fullName>
        <ecNumber evidence="3">2.7.7.65</ecNumber>
    </submittedName>
</protein>
<accession>A0A1E3A7D8</accession>
<dbReference type="SUPFAM" id="SSF55073">
    <property type="entry name" value="Nucleotide cyclase"/>
    <property type="match status" value="1"/>
</dbReference>
<dbReference type="PANTHER" id="PTHR45138:SF9">
    <property type="entry name" value="DIGUANYLATE CYCLASE DGCM-RELATED"/>
    <property type="match status" value="1"/>
</dbReference>